<feature type="domain" description="Cupin type-2" evidence="2">
    <location>
        <begin position="58"/>
        <end position="118"/>
    </location>
</feature>
<dbReference type="SUPFAM" id="SSF51182">
    <property type="entry name" value="RmlC-like cupins"/>
    <property type="match status" value="1"/>
</dbReference>
<dbReference type="PROSITE" id="PS51257">
    <property type="entry name" value="PROKAR_LIPOPROTEIN"/>
    <property type="match status" value="1"/>
</dbReference>
<sequence length="147" mass="15532">MIKRLFLVGSLALIGACSSAPATKPVDAQLLLRTSTAWDGSPYPDYPAGSPELSLLKIRIAPDTSLDWHSHPAPNAGYLLAGELRVETRDGREKRLRAGEALAEVTGVVHRGHAGSRGAELVVFYAGSPGLPLSVIAAQEEQALPAR</sequence>
<dbReference type="CDD" id="cd02236">
    <property type="entry name" value="cupin_CV2614-like"/>
    <property type="match status" value="1"/>
</dbReference>
<dbReference type="RefSeq" id="WP_009396116.1">
    <property type="nucleotide sequence ID" value="NZ_LUCV01000014.1"/>
</dbReference>
<feature type="signal peptide" evidence="1">
    <location>
        <begin position="1"/>
        <end position="22"/>
    </location>
</feature>
<protein>
    <submittedName>
        <fullName evidence="3">Cupin</fullName>
    </submittedName>
</protein>
<gene>
    <name evidence="3" type="ORF">AYO28_16030</name>
</gene>
<keyword evidence="1" id="KW-0732">Signal</keyword>
<dbReference type="Proteomes" id="UP000077752">
    <property type="component" value="Unassembled WGS sequence"/>
</dbReference>
<comment type="caution">
    <text evidence="3">The sequence shown here is derived from an EMBL/GenBank/DDBJ whole genome shotgun (WGS) entry which is preliminary data.</text>
</comment>
<dbReference type="AlphaFoldDB" id="A0A177SRP5"/>
<evidence type="ECO:0000259" key="2">
    <source>
        <dbReference type="Pfam" id="PF07883"/>
    </source>
</evidence>
<feature type="chain" id="PRO_5008073904" evidence="1">
    <location>
        <begin position="23"/>
        <end position="147"/>
    </location>
</feature>
<organism evidence="3 4">
    <name type="scientific">Pseudomonas putida</name>
    <name type="common">Arthrobacter siderocapsulatus</name>
    <dbReference type="NCBI Taxonomy" id="303"/>
    <lineage>
        <taxon>Bacteria</taxon>
        <taxon>Pseudomonadati</taxon>
        <taxon>Pseudomonadota</taxon>
        <taxon>Gammaproteobacteria</taxon>
        <taxon>Pseudomonadales</taxon>
        <taxon>Pseudomonadaceae</taxon>
        <taxon>Pseudomonas</taxon>
    </lineage>
</organism>
<dbReference type="InterPro" id="IPR014710">
    <property type="entry name" value="RmlC-like_jellyroll"/>
</dbReference>
<evidence type="ECO:0000313" key="3">
    <source>
        <dbReference type="EMBL" id="OAI93010.1"/>
    </source>
</evidence>
<evidence type="ECO:0000256" key="1">
    <source>
        <dbReference type="SAM" id="SignalP"/>
    </source>
</evidence>
<evidence type="ECO:0000313" key="4">
    <source>
        <dbReference type="Proteomes" id="UP000077752"/>
    </source>
</evidence>
<dbReference type="Pfam" id="PF07883">
    <property type="entry name" value="Cupin_2"/>
    <property type="match status" value="1"/>
</dbReference>
<dbReference type="Gene3D" id="2.60.120.10">
    <property type="entry name" value="Jelly Rolls"/>
    <property type="match status" value="1"/>
</dbReference>
<accession>A0A177SRP5</accession>
<dbReference type="InterPro" id="IPR011051">
    <property type="entry name" value="RmlC_Cupin_sf"/>
</dbReference>
<name>A0A177SRP5_PSEPU</name>
<dbReference type="EMBL" id="LUCV01000014">
    <property type="protein sequence ID" value="OAI93010.1"/>
    <property type="molecule type" value="Genomic_DNA"/>
</dbReference>
<proteinExistence type="predicted"/>
<dbReference type="InterPro" id="IPR013096">
    <property type="entry name" value="Cupin_2"/>
</dbReference>
<reference evidence="3 4" key="1">
    <citation type="submission" date="2016-03" db="EMBL/GenBank/DDBJ databases">
        <title>Draft Genome Assembly of Pseudomonas putida strain CBF10-2.</title>
        <authorList>
            <person name="Iyer R.S."/>
            <person name="Damania A."/>
        </authorList>
    </citation>
    <scope>NUCLEOTIDE SEQUENCE [LARGE SCALE GENOMIC DNA]</scope>
    <source>
        <strain evidence="3 4">CBF10-2</strain>
    </source>
</reference>